<organism evidence="2 3">
    <name type="scientific">Prauserella shujinwangii</name>
    <dbReference type="NCBI Taxonomy" id="1453103"/>
    <lineage>
        <taxon>Bacteria</taxon>
        <taxon>Bacillati</taxon>
        <taxon>Actinomycetota</taxon>
        <taxon>Actinomycetes</taxon>
        <taxon>Pseudonocardiales</taxon>
        <taxon>Pseudonocardiaceae</taxon>
        <taxon>Prauserella</taxon>
    </lineage>
</organism>
<reference evidence="2 3" key="1">
    <citation type="submission" date="2018-03" db="EMBL/GenBank/DDBJ databases">
        <title>Genomic Encyclopedia of Type Strains, Phase III (KMG-III): the genomes of soil and plant-associated and newly described type strains.</title>
        <authorList>
            <person name="Whitman W."/>
        </authorList>
    </citation>
    <scope>NUCLEOTIDE SEQUENCE [LARGE SCALE GENOMIC DNA]</scope>
    <source>
        <strain evidence="2 3">CGMCC 4.7125</strain>
    </source>
</reference>
<protein>
    <submittedName>
        <fullName evidence="2">Uncharacterized protein</fullName>
    </submittedName>
</protein>
<evidence type="ECO:0000313" key="2">
    <source>
        <dbReference type="EMBL" id="PRX48977.1"/>
    </source>
</evidence>
<keyword evidence="1" id="KW-0732">Signal</keyword>
<dbReference type="Proteomes" id="UP000238362">
    <property type="component" value="Unassembled WGS sequence"/>
</dbReference>
<feature type="signal peptide" evidence="1">
    <location>
        <begin position="1"/>
        <end position="24"/>
    </location>
</feature>
<comment type="caution">
    <text evidence="2">The sequence shown here is derived from an EMBL/GenBank/DDBJ whole genome shotgun (WGS) entry which is preliminary data.</text>
</comment>
<accession>A0A2T0LXZ2</accession>
<dbReference type="AlphaFoldDB" id="A0A2T0LXZ2"/>
<proteinExistence type="predicted"/>
<dbReference type="RefSeq" id="WP_106177714.1">
    <property type="nucleotide sequence ID" value="NZ_PVNH01000003.1"/>
</dbReference>
<evidence type="ECO:0000313" key="3">
    <source>
        <dbReference type="Proteomes" id="UP000238362"/>
    </source>
</evidence>
<evidence type="ECO:0000256" key="1">
    <source>
        <dbReference type="SAM" id="SignalP"/>
    </source>
</evidence>
<keyword evidence="3" id="KW-1185">Reference proteome</keyword>
<dbReference type="OrthoDB" id="3630029at2"/>
<dbReference type="EMBL" id="PVNH01000003">
    <property type="protein sequence ID" value="PRX48977.1"/>
    <property type="molecule type" value="Genomic_DNA"/>
</dbReference>
<gene>
    <name evidence="2" type="ORF">B0I33_1039</name>
</gene>
<sequence>MRALRKAVTLAGVALTLAVVPVTAAGAEPVAAPSGAESDIIKTCGKGYVGYLRRFGKDALCLKPGTRTWNGFKAFECQGKVTVYFKEGQKIHCGGGVNFPHYGGVVKTVATW</sequence>
<feature type="chain" id="PRO_5039011804" evidence="1">
    <location>
        <begin position="25"/>
        <end position="112"/>
    </location>
</feature>
<name>A0A2T0LXZ2_9PSEU</name>